<dbReference type="Proteomes" id="UP000199112">
    <property type="component" value="Unassembled WGS sequence"/>
</dbReference>
<dbReference type="EMBL" id="FNWL01000001">
    <property type="protein sequence ID" value="SEH12022.1"/>
    <property type="molecule type" value="Genomic_DNA"/>
</dbReference>
<gene>
    <name evidence="2" type="ORF">SAMN04487967_0619</name>
</gene>
<feature type="domain" description="DUF7344" evidence="1">
    <location>
        <begin position="128"/>
        <end position="205"/>
    </location>
</feature>
<feature type="domain" description="DUF7344" evidence="1">
    <location>
        <begin position="14"/>
        <end position="88"/>
    </location>
</feature>
<proteinExistence type="predicted"/>
<dbReference type="Gene3D" id="1.10.10.10">
    <property type="entry name" value="Winged helix-like DNA-binding domain superfamily/Winged helix DNA-binding domain"/>
    <property type="match status" value="1"/>
</dbReference>
<evidence type="ECO:0000313" key="3">
    <source>
        <dbReference type="Proteomes" id="UP000199112"/>
    </source>
</evidence>
<sequence>MSSCQSTPWTTTAFDILADANRRYLLSTLYKRAESLPLETAATEVAVLKHDSPVVTDEQARTAHIELVHCHVPRLVEAGLVRKQTSEETEQITLADHPILDLEWVTRLLEKPTGGSTADEELVDRTLDAVQSEQRRRVCQFLAKQDQRVPVADLAVTLVARTQETRLVDVERDDWQPMETALVHNHLPALADVGLVNFDRSSETVALASDAPQWRSEWLATSPLGTVTETLEPTRKPFADDASEATQPGASASATANCWTIDGREPVLERSDELADSADDELFVSIPDPSMLQQQCLDHWQDAAERGVEIYVGSRSRDVRDIVRSVIPQATVCEPQFDWLNFPVDGIHHGCVVLADREQVMLITVDDEADRTATMSAVTGEGPDNALGRLVRNHVGPRLDRLESRSVEDWEGQTTPFPM</sequence>
<dbReference type="RefSeq" id="WP_090504960.1">
    <property type="nucleotide sequence ID" value="NZ_FNWL01000001.1"/>
</dbReference>
<name>A0A1H6FNV9_9EURY</name>
<evidence type="ECO:0000259" key="1">
    <source>
        <dbReference type="Pfam" id="PF24035"/>
    </source>
</evidence>
<accession>A0A1H6FNV9</accession>
<dbReference type="InterPro" id="IPR036388">
    <property type="entry name" value="WH-like_DNA-bd_sf"/>
</dbReference>
<dbReference type="InterPro" id="IPR055768">
    <property type="entry name" value="DUF7344"/>
</dbReference>
<evidence type="ECO:0000313" key="2">
    <source>
        <dbReference type="EMBL" id="SEH12022.1"/>
    </source>
</evidence>
<reference evidence="3" key="1">
    <citation type="submission" date="2016-10" db="EMBL/GenBank/DDBJ databases">
        <authorList>
            <person name="Varghese N."/>
            <person name="Submissions S."/>
        </authorList>
    </citation>
    <scope>NUCLEOTIDE SEQUENCE [LARGE SCALE GENOMIC DNA]</scope>
    <source>
        <strain evidence="3">CGMCC 1.8981</strain>
    </source>
</reference>
<protein>
    <recommendedName>
        <fullName evidence="1">DUF7344 domain-containing protein</fullName>
    </recommendedName>
</protein>
<dbReference type="Pfam" id="PF24035">
    <property type="entry name" value="DUF7344"/>
    <property type="match status" value="2"/>
</dbReference>
<dbReference type="AlphaFoldDB" id="A0A1H6FNV9"/>
<keyword evidence="3" id="KW-1185">Reference proteome</keyword>
<organism evidence="2 3">
    <name type="scientific">Natronorubrum sediminis</name>
    <dbReference type="NCBI Taxonomy" id="640943"/>
    <lineage>
        <taxon>Archaea</taxon>
        <taxon>Methanobacteriati</taxon>
        <taxon>Methanobacteriota</taxon>
        <taxon>Stenosarchaea group</taxon>
        <taxon>Halobacteria</taxon>
        <taxon>Halobacteriales</taxon>
        <taxon>Natrialbaceae</taxon>
        <taxon>Natronorubrum</taxon>
    </lineage>
</organism>
<dbReference type="OrthoDB" id="247722at2157"/>